<gene>
    <name evidence="10" type="ORF">MSEDJ_44130</name>
</gene>
<dbReference type="FunFam" id="1.20.1720.10:FF:000005">
    <property type="entry name" value="Bcr/CflA family efflux transporter"/>
    <property type="match status" value="1"/>
</dbReference>
<feature type="transmembrane region" description="Helical" evidence="8">
    <location>
        <begin position="225"/>
        <end position="250"/>
    </location>
</feature>
<dbReference type="InterPro" id="IPR011701">
    <property type="entry name" value="MFS"/>
</dbReference>
<evidence type="ECO:0000259" key="9">
    <source>
        <dbReference type="PROSITE" id="PS50850"/>
    </source>
</evidence>
<name>A0A7I7QWE8_9MYCO</name>
<dbReference type="CDD" id="cd17320">
    <property type="entry name" value="MFS_MdfA_MDR_like"/>
    <property type="match status" value="1"/>
</dbReference>
<dbReference type="AlphaFoldDB" id="A0A7I7QWE8"/>
<accession>A0A7I7QWE8</accession>
<dbReference type="Gene3D" id="1.20.1720.10">
    <property type="entry name" value="Multidrug resistance protein D"/>
    <property type="match status" value="1"/>
</dbReference>
<reference evidence="10 11" key="1">
    <citation type="journal article" date="2019" name="Emerg. Microbes Infect.">
        <title>Comprehensive subspecies identification of 175 nontuberculous mycobacteria species based on 7547 genomic profiles.</title>
        <authorList>
            <person name="Matsumoto Y."/>
            <person name="Kinjo T."/>
            <person name="Motooka D."/>
            <person name="Nabeya D."/>
            <person name="Jung N."/>
            <person name="Uechi K."/>
            <person name="Horii T."/>
            <person name="Iida T."/>
            <person name="Fujita J."/>
            <person name="Nakamura S."/>
        </authorList>
    </citation>
    <scope>NUCLEOTIDE SEQUENCE [LARGE SCALE GENOMIC DNA]</scope>
    <source>
        <strain evidence="10 11">JCM 17899</strain>
    </source>
</reference>
<evidence type="ECO:0000256" key="2">
    <source>
        <dbReference type="ARBA" id="ARBA00006236"/>
    </source>
</evidence>
<feature type="transmembrane region" description="Helical" evidence="8">
    <location>
        <begin position="57"/>
        <end position="75"/>
    </location>
</feature>
<dbReference type="PANTHER" id="PTHR23502:SF132">
    <property type="entry name" value="POLYAMINE TRANSPORTER 2-RELATED"/>
    <property type="match status" value="1"/>
</dbReference>
<evidence type="ECO:0000256" key="3">
    <source>
        <dbReference type="ARBA" id="ARBA00022448"/>
    </source>
</evidence>
<dbReference type="InterPro" id="IPR005829">
    <property type="entry name" value="Sugar_transporter_CS"/>
</dbReference>
<feature type="transmembrane region" description="Helical" evidence="8">
    <location>
        <begin position="20"/>
        <end position="37"/>
    </location>
</feature>
<evidence type="ECO:0000256" key="8">
    <source>
        <dbReference type="SAM" id="Phobius"/>
    </source>
</evidence>
<protein>
    <submittedName>
        <fullName evidence="10">Bcr/CflA family drug resistance efflux transporter</fullName>
    </submittedName>
</protein>
<dbReference type="InterPro" id="IPR020846">
    <property type="entry name" value="MFS_dom"/>
</dbReference>
<evidence type="ECO:0000256" key="5">
    <source>
        <dbReference type="ARBA" id="ARBA00022692"/>
    </source>
</evidence>
<keyword evidence="6 8" id="KW-1133">Transmembrane helix</keyword>
<feature type="transmembrane region" description="Helical" evidence="8">
    <location>
        <begin position="87"/>
        <end position="106"/>
    </location>
</feature>
<dbReference type="GO" id="GO:0042910">
    <property type="term" value="F:xenobiotic transmembrane transporter activity"/>
    <property type="evidence" value="ECO:0007669"/>
    <property type="project" value="InterPro"/>
</dbReference>
<feature type="transmembrane region" description="Helical" evidence="8">
    <location>
        <begin position="354"/>
        <end position="374"/>
    </location>
</feature>
<comment type="subcellular location">
    <subcellularLocation>
        <location evidence="1">Cell membrane</location>
        <topology evidence="1">Multi-pass membrane protein</topology>
    </subcellularLocation>
</comment>
<dbReference type="SUPFAM" id="SSF103473">
    <property type="entry name" value="MFS general substrate transporter"/>
    <property type="match status" value="1"/>
</dbReference>
<proteinExistence type="inferred from homology"/>
<evidence type="ECO:0000256" key="7">
    <source>
        <dbReference type="ARBA" id="ARBA00023136"/>
    </source>
</evidence>
<feature type="transmembrane region" description="Helical" evidence="8">
    <location>
        <begin position="176"/>
        <end position="196"/>
    </location>
</feature>
<evidence type="ECO:0000256" key="6">
    <source>
        <dbReference type="ARBA" id="ARBA00022989"/>
    </source>
</evidence>
<keyword evidence="5 8" id="KW-0812">Transmembrane</keyword>
<evidence type="ECO:0000313" key="10">
    <source>
        <dbReference type="EMBL" id="BBY30317.1"/>
    </source>
</evidence>
<feature type="transmembrane region" description="Helical" evidence="8">
    <location>
        <begin position="318"/>
        <end position="342"/>
    </location>
</feature>
<dbReference type="GO" id="GO:0005886">
    <property type="term" value="C:plasma membrane"/>
    <property type="evidence" value="ECO:0007669"/>
    <property type="project" value="UniProtKB-SubCell"/>
</dbReference>
<dbReference type="PROSITE" id="PS50850">
    <property type="entry name" value="MFS"/>
    <property type="match status" value="1"/>
</dbReference>
<evidence type="ECO:0000313" key="11">
    <source>
        <dbReference type="Proteomes" id="UP000467193"/>
    </source>
</evidence>
<evidence type="ECO:0000256" key="1">
    <source>
        <dbReference type="ARBA" id="ARBA00004651"/>
    </source>
</evidence>
<dbReference type="Proteomes" id="UP000467193">
    <property type="component" value="Chromosome"/>
</dbReference>
<keyword evidence="11" id="KW-1185">Reference proteome</keyword>
<comment type="similarity">
    <text evidence="2">Belongs to the major facilitator superfamily. Bcr/CmlA family.</text>
</comment>
<sequence>MPSRDPFTLTPISPTAPFPISWLWVLALLTAVGPLSVDMYLPDFPAMTAEFGAAPSATQVTLMTFMVGMATGQLVGPLSDRWGRRPLLLMGTVLCTAAGAACALAPSVGLLAVFRFLQGFGGAAGVVLSRAMVSDRAEGAAAARIFSLMMIINGAAPIVAPLIGGGLSGLIGWRGVFWILTALAVVMVLGATFVLSETHPASGHSKASRANTLREGENVLGNRHYVGYTLAFAFGFSVMFAFISASPFVLQTILGLSTVGNGIAVAANAFGLLAMNAVNARIVGRFGQRRLLTTGTALMAVFSSLVLVDAVAGPTIWVMLPLLWCTVTSLGLVVANATSLALDQVRRVAGTGSAVLGLLQYSLAAIVSPLVGLAGSATAVPMAITMTACALVAVGAVQLARSP</sequence>
<dbReference type="GO" id="GO:1990961">
    <property type="term" value="P:xenobiotic detoxification by transmembrane export across the plasma membrane"/>
    <property type="evidence" value="ECO:0007669"/>
    <property type="project" value="InterPro"/>
</dbReference>
<feature type="transmembrane region" description="Helical" evidence="8">
    <location>
        <begin position="145"/>
        <end position="164"/>
    </location>
</feature>
<keyword evidence="3" id="KW-0813">Transport</keyword>
<evidence type="ECO:0000256" key="4">
    <source>
        <dbReference type="ARBA" id="ARBA00022475"/>
    </source>
</evidence>
<feature type="domain" description="Major facilitator superfamily (MFS) profile" evidence="9">
    <location>
        <begin position="22"/>
        <end position="403"/>
    </location>
</feature>
<dbReference type="InterPro" id="IPR004812">
    <property type="entry name" value="Efflux_drug-R_Bcr/CmlA"/>
</dbReference>
<dbReference type="NCBIfam" id="TIGR00710">
    <property type="entry name" value="efflux_Bcr_CflA"/>
    <property type="match status" value="1"/>
</dbReference>
<organism evidence="10 11">
    <name type="scientific">Mycolicibacterium sediminis</name>
    <dbReference type="NCBI Taxonomy" id="1286180"/>
    <lineage>
        <taxon>Bacteria</taxon>
        <taxon>Bacillati</taxon>
        <taxon>Actinomycetota</taxon>
        <taxon>Actinomycetes</taxon>
        <taxon>Mycobacteriales</taxon>
        <taxon>Mycobacteriaceae</taxon>
        <taxon>Mycolicibacterium</taxon>
    </lineage>
</organism>
<dbReference type="Pfam" id="PF07690">
    <property type="entry name" value="MFS_1"/>
    <property type="match status" value="1"/>
</dbReference>
<keyword evidence="7 8" id="KW-0472">Membrane</keyword>
<keyword evidence="4" id="KW-1003">Cell membrane</keyword>
<dbReference type="KEGG" id="msei:MSEDJ_44130"/>
<feature type="transmembrane region" description="Helical" evidence="8">
    <location>
        <begin position="291"/>
        <end position="312"/>
    </location>
</feature>
<dbReference type="PROSITE" id="PS00216">
    <property type="entry name" value="SUGAR_TRANSPORT_1"/>
    <property type="match status" value="1"/>
</dbReference>
<feature type="transmembrane region" description="Helical" evidence="8">
    <location>
        <begin position="262"/>
        <end position="279"/>
    </location>
</feature>
<feature type="transmembrane region" description="Helical" evidence="8">
    <location>
        <begin position="380"/>
        <end position="400"/>
    </location>
</feature>
<dbReference type="RefSeq" id="WP_308206620.1">
    <property type="nucleotide sequence ID" value="NZ_AP022588.1"/>
</dbReference>
<feature type="transmembrane region" description="Helical" evidence="8">
    <location>
        <begin position="112"/>
        <end position="133"/>
    </location>
</feature>
<dbReference type="PANTHER" id="PTHR23502">
    <property type="entry name" value="MAJOR FACILITATOR SUPERFAMILY"/>
    <property type="match status" value="1"/>
</dbReference>
<dbReference type="EMBL" id="AP022588">
    <property type="protein sequence ID" value="BBY30317.1"/>
    <property type="molecule type" value="Genomic_DNA"/>
</dbReference>
<dbReference type="InterPro" id="IPR036259">
    <property type="entry name" value="MFS_trans_sf"/>
</dbReference>